<reference evidence="9" key="2">
    <citation type="journal article" date="2021" name="PeerJ">
        <title>Extensive microbial diversity within the chicken gut microbiome revealed by metagenomics and culture.</title>
        <authorList>
            <person name="Gilroy R."/>
            <person name="Ravi A."/>
            <person name="Getino M."/>
            <person name="Pursley I."/>
            <person name="Horton D.L."/>
            <person name="Alikhan N.F."/>
            <person name="Baker D."/>
            <person name="Gharbi K."/>
            <person name="Hall N."/>
            <person name="Watson M."/>
            <person name="Adriaenssens E.M."/>
            <person name="Foster-Nyarko E."/>
            <person name="Jarju S."/>
            <person name="Secka A."/>
            <person name="Antonio M."/>
            <person name="Oren A."/>
            <person name="Chaudhuri R.R."/>
            <person name="La Ragione R."/>
            <person name="Hildebrand F."/>
            <person name="Pallen M.J."/>
        </authorList>
    </citation>
    <scope>NUCLEOTIDE SEQUENCE</scope>
    <source>
        <strain evidence="9">ChiSjej1B19-7085</strain>
    </source>
</reference>
<keyword evidence="2" id="KW-0808">Transferase</keyword>
<feature type="transmembrane region" description="Helical" evidence="7">
    <location>
        <begin position="308"/>
        <end position="331"/>
    </location>
</feature>
<dbReference type="PROSITE" id="PS50011">
    <property type="entry name" value="PROTEIN_KINASE_DOM"/>
    <property type="match status" value="1"/>
</dbReference>
<keyword evidence="5" id="KW-0067">ATP-binding</keyword>
<comment type="caution">
    <text evidence="9">The sequence shown here is derived from an EMBL/GenBank/DDBJ whole genome shotgun (WGS) entry which is preliminary data.</text>
</comment>
<dbReference type="InterPro" id="IPR008271">
    <property type="entry name" value="Ser/Thr_kinase_AS"/>
</dbReference>
<dbReference type="InterPro" id="IPR011009">
    <property type="entry name" value="Kinase-like_dom_sf"/>
</dbReference>
<dbReference type="GO" id="GO:0005524">
    <property type="term" value="F:ATP binding"/>
    <property type="evidence" value="ECO:0007669"/>
    <property type="project" value="UniProtKB-KW"/>
</dbReference>
<evidence type="ECO:0000256" key="5">
    <source>
        <dbReference type="ARBA" id="ARBA00022840"/>
    </source>
</evidence>
<dbReference type="CDD" id="cd14014">
    <property type="entry name" value="STKc_PknB_like"/>
    <property type="match status" value="1"/>
</dbReference>
<dbReference type="EMBL" id="DVHF01000114">
    <property type="protein sequence ID" value="HIR57899.1"/>
    <property type="molecule type" value="Genomic_DNA"/>
</dbReference>
<dbReference type="SMART" id="SM00028">
    <property type="entry name" value="TPR"/>
    <property type="match status" value="4"/>
</dbReference>
<dbReference type="Pfam" id="PF00069">
    <property type="entry name" value="Pkinase"/>
    <property type="match status" value="1"/>
</dbReference>
<dbReference type="AlphaFoldDB" id="A0A9D1DRT6"/>
<keyword evidence="7" id="KW-0812">Transmembrane</keyword>
<dbReference type="PROSITE" id="PS50005">
    <property type="entry name" value="TPR"/>
    <property type="match status" value="1"/>
</dbReference>
<dbReference type="SUPFAM" id="SSF48452">
    <property type="entry name" value="TPR-like"/>
    <property type="match status" value="1"/>
</dbReference>
<dbReference type="Pfam" id="PF13432">
    <property type="entry name" value="TPR_16"/>
    <property type="match status" value="3"/>
</dbReference>
<keyword evidence="7" id="KW-0472">Membrane</keyword>
<accession>A0A9D1DRT6</accession>
<dbReference type="PROSITE" id="PS00108">
    <property type="entry name" value="PROTEIN_KINASE_ST"/>
    <property type="match status" value="1"/>
</dbReference>
<name>A0A9D1DRT6_9FIRM</name>
<dbReference type="SMART" id="SM00220">
    <property type="entry name" value="S_TKc"/>
    <property type="match status" value="1"/>
</dbReference>
<dbReference type="SUPFAM" id="SSF56112">
    <property type="entry name" value="Protein kinase-like (PK-like)"/>
    <property type="match status" value="1"/>
</dbReference>
<dbReference type="InterPro" id="IPR019734">
    <property type="entry name" value="TPR_rpt"/>
</dbReference>
<dbReference type="Gene3D" id="1.25.40.10">
    <property type="entry name" value="Tetratricopeptide repeat domain"/>
    <property type="match status" value="2"/>
</dbReference>
<dbReference type="InterPro" id="IPR011990">
    <property type="entry name" value="TPR-like_helical_dom_sf"/>
</dbReference>
<evidence type="ECO:0000256" key="3">
    <source>
        <dbReference type="ARBA" id="ARBA00022741"/>
    </source>
</evidence>
<protein>
    <recommendedName>
        <fullName evidence="1">non-specific serine/threonine protein kinase</fullName>
        <ecNumber evidence="1">2.7.11.1</ecNumber>
    </recommendedName>
</protein>
<evidence type="ECO:0000259" key="8">
    <source>
        <dbReference type="PROSITE" id="PS50011"/>
    </source>
</evidence>
<evidence type="ECO:0000256" key="2">
    <source>
        <dbReference type="ARBA" id="ARBA00022679"/>
    </source>
</evidence>
<keyword evidence="4 9" id="KW-0418">Kinase</keyword>
<proteinExistence type="predicted"/>
<reference evidence="9" key="1">
    <citation type="submission" date="2020-10" db="EMBL/GenBank/DDBJ databases">
        <authorList>
            <person name="Gilroy R."/>
        </authorList>
    </citation>
    <scope>NUCLEOTIDE SEQUENCE</scope>
    <source>
        <strain evidence="9">ChiSjej1B19-7085</strain>
    </source>
</reference>
<evidence type="ECO:0000256" key="7">
    <source>
        <dbReference type="SAM" id="Phobius"/>
    </source>
</evidence>
<evidence type="ECO:0000256" key="4">
    <source>
        <dbReference type="ARBA" id="ARBA00022777"/>
    </source>
</evidence>
<dbReference type="PANTHER" id="PTHR43289">
    <property type="entry name" value="MITOGEN-ACTIVATED PROTEIN KINASE KINASE KINASE 20-RELATED"/>
    <property type="match status" value="1"/>
</dbReference>
<dbReference type="EC" id="2.7.11.1" evidence="1"/>
<evidence type="ECO:0000313" key="9">
    <source>
        <dbReference type="EMBL" id="HIR57899.1"/>
    </source>
</evidence>
<gene>
    <name evidence="9" type="ORF">IAA54_09530</name>
</gene>
<dbReference type="Proteomes" id="UP000886785">
    <property type="component" value="Unassembled WGS sequence"/>
</dbReference>
<sequence length="699" mass="78990">MQKTRTPLEDLAEILGGDFTDLRPLGEEGGMSRLFRAHKTSLDVDVVIKRMRVDPRRPADVQREARVMTALRHQFLPRIFDLKMGGDGYCYTVMEYIPGETLRQYVTRRGALNQKQTVFWLRQLCQAVVYMHGQNPPVIHSDIKPENIMITTSGDICLIDFNASLELRDESAEAVAATAGYAAPEQYDVPLDRFGDPRLLTPEQLPVYEMACRAQGMGRVTVRTDLYAVGAVAYFMLTGYNPAPWNQDRISLERYDITLGDPLRQVIERCMELRPAARFSSGKEVLRALDGLAKMDRRYRSWRRSCRIAALTIGAGLILSAFTMLWGWMLLGEETGSAYNDLIRRAQELGDQMDYAGQEELLLQAVALDRQRPEAYVNLGGLLYRLGDYQQAIDLLSEMDPDRTGALRDTEAAQAQGQLQYILASCYYQQEEYEEALEAYRLAAYFCPEEASYQRDLAVCCARLGYMEDAKEIIAELEGMQTLPGDVELVSGEIAYAAGEYENALEDLSEAARLSEDHTVISRASLQAAQCCRQLGDERIDQEIEILETASRRLDASENGAQLQLLSETWIRRAGMDSALREESYEQALSCLQELMARGQAPFAVRQNTALVLEYLGRFEEAEEVLLQLQEDFPQDYRPPMRLALLYADREGNRTAGERDYTEFETAYRQAVQLYDPSAAPDSEMTRLEELAAQLGLSP</sequence>
<dbReference type="PANTHER" id="PTHR43289:SF6">
    <property type="entry name" value="SERINE_THREONINE-PROTEIN KINASE NEKL-3"/>
    <property type="match status" value="1"/>
</dbReference>
<keyword evidence="6" id="KW-0802">TPR repeat</keyword>
<evidence type="ECO:0000256" key="1">
    <source>
        <dbReference type="ARBA" id="ARBA00012513"/>
    </source>
</evidence>
<dbReference type="GO" id="GO:0004674">
    <property type="term" value="F:protein serine/threonine kinase activity"/>
    <property type="evidence" value="ECO:0007669"/>
    <property type="project" value="UniProtKB-EC"/>
</dbReference>
<organism evidence="9 10">
    <name type="scientific">Candidatus Gallacutalibacter pullicola</name>
    <dbReference type="NCBI Taxonomy" id="2840830"/>
    <lineage>
        <taxon>Bacteria</taxon>
        <taxon>Bacillati</taxon>
        <taxon>Bacillota</taxon>
        <taxon>Clostridia</taxon>
        <taxon>Eubacteriales</taxon>
        <taxon>Candidatus Gallacutalibacter</taxon>
    </lineage>
</organism>
<keyword evidence="7" id="KW-1133">Transmembrane helix</keyword>
<dbReference type="InterPro" id="IPR000719">
    <property type="entry name" value="Prot_kinase_dom"/>
</dbReference>
<dbReference type="Gene3D" id="3.30.200.20">
    <property type="entry name" value="Phosphorylase Kinase, domain 1"/>
    <property type="match status" value="1"/>
</dbReference>
<evidence type="ECO:0000256" key="6">
    <source>
        <dbReference type="PROSITE-ProRule" id="PRU00339"/>
    </source>
</evidence>
<feature type="domain" description="Protein kinase" evidence="8">
    <location>
        <begin position="20"/>
        <end position="292"/>
    </location>
</feature>
<keyword evidence="3" id="KW-0547">Nucleotide-binding</keyword>
<dbReference type="Gene3D" id="1.10.510.10">
    <property type="entry name" value="Transferase(Phosphotransferase) domain 1"/>
    <property type="match status" value="1"/>
</dbReference>
<evidence type="ECO:0000313" key="10">
    <source>
        <dbReference type="Proteomes" id="UP000886785"/>
    </source>
</evidence>
<feature type="repeat" description="TPR" evidence="6">
    <location>
        <begin position="417"/>
        <end position="450"/>
    </location>
</feature>